<name>A0ABQ4UVT6_9HYPH</name>
<comment type="caution">
    <text evidence="11">The sequence shown here is derived from an EMBL/GenBank/DDBJ whole genome shotgun (WGS) entry which is preliminary data.</text>
</comment>
<evidence type="ECO:0000313" key="12">
    <source>
        <dbReference type="Proteomes" id="UP001055093"/>
    </source>
</evidence>
<evidence type="ECO:0000256" key="5">
    <source>
        <dbReference type="ARBA" id="ARBA00022801"/>
    </source>
</evidence>
<dbReference type="InterPro" id="IPR006311">
    <property type="entry name" value="TAT_signal"/>
</dbReference>
<comment type="pathway">
    <text evidence="1 9">Cell wall biogenesis; peptidoglycan biosynthesis.</text>
</comment>
<keyword evidence="7 9" id="KW-0573">Peptidoglycan synthesis</keyword>
<dbReference type="PROSITE" id="PS51318">
    <property type="entry name" value="TAT"/>
    <property type="match status" value="1"/>
</dbReference>
<evidence type="ECO:0000259" key="10">
    <source>
        <dbReference type="PROSITE" id="PS52029"/>
    </source>
</evidence>
<dbReference type="PANTHER" id="PTHR30582">
    <property type="entry name" value="L,D-TRANSPEPTIDASE"/>
    <property type="match status" value="1"/>
</dbReference>
<evidence type="ECO:0000256" key="9">
    <source>
        <dbReference type="PROSITE-ProRule" id="PRU01373"/>
    </source>
</evidence>
<keyword evidence="4" id="KW-0808">Transferase</keyword>
<keyword evidence="12" id="KW-1185">Reference proteome</keyword>
<proteinExistence type="inferred from homology"/>
<keyword evidence="5" id="KW-0378">Hydrolase</keyword>
<dbReference type="Pfam" id="PF03734">
    <property type="entry name" value="YkuD"/>
    <property type="match status" value="1"/>
</dbReference>
<evidence type="ECO:0000256" key="3">
    <source>
        <dbReference type="ARBA" id="ARBA00022676"/>
    </source>
</evidence>
<sequence length="236" mass="25225">MTIDHGNAARGAIGGIAAFEPQRPFLSRRSFLAGSAAGLGALGLGGCVTSDGALMAEAATIYGPMPDEKFPIPAVDYRKVNPKYYRRTVAYASKEAAGTIVVDPSQYYVYRIEGDGTATRYGANVGRDGFLWSGDAYVGRKSEWATWTPPKEMIKRQPEAAKYARGMPGGLDNPLGARTLHLYQNGAYTLYTIYASSDPESIGSGITSGCVGLLSQDMIHLYARTPVKTKVVVLPA</sequence>
<evidence type="ECO:0000256" key="4">
    <source>
        <dbReference type="ARBA" id="ARBA00022679"/>
    </source>
</evidence>
<dbReference type="SUPFAM" id="SSF141523">
    <property type="entry name" value="L,D-transpeptidase catalytic domain-like"/>
    <property type="match status" value="1"/>
</dbReference>
<feature type="domain" description="L,D-TPase catalytic" evidence="10">
    <location>
        <begin position="98"/>
        <end position="234"/>
    </location>
</feature>
<evidence type="ECO:0000256" key="6">
    <source>
        <dbReference type="ARBA" id="ARBA00022960"/>
    </source>
</evidence>
<evidence type="ECO:0000313" key="11">
    <source>
        <dbReference type="EMBL" id="GJE76290.1"/>
    </source>
</evidence>
<protein>
    <recommendedName>
        <fullName evidence="10">L,D-TPase catalytic domain-containing protein</fullName>
    </recommendedName>
</protein>
<dbReference type="InterPro" id="IPR019546">
    <property type="entry name" value="TAT_signal_bac_arc"/>
</dbReference>
<dbReference type="CDD" id="cd16913">
    <property type="entry name" value="YkuD_like"/>
    <property type="match status" value="1"/>
</dbReference>
<evidence type="ECO:0000256" key="1">
    <source>
        <dbReference type="ARBA" id="ARBA00004752"/>
    </source>
</evidence>
<gene>
    <name evidence="11" type="ORF">BGCPKDLD_2882</name>
</gene>
<dbReference type="Gene3D" id="2.40.440.10">
    <property type="entry name" value="L,D-transpeptidase catalytic domain-like"/>
    <property type="match status" value="1"/>
</dbReference>
<keyword evidence="6 9" id="KW-0133">Cell shape</keyword>
<keyword evidence="3" id="KW-0328">Glycosyltransferase</keyword>
<reference evidence="11" key="1">
    <citation type="journal article" date="2021" name="Front. Microbiol.">
        <title>Comprehensive Comparative Genomics and Phenotyping of Methylobacterium Species.</title>
        <authorList>
            <person name="Alessa O."/>
            <person name="Ogura Y."/>
            <person name="Fujitani Y."/>
            <person name="Takami H."/>
            <person name="Hayashi T."/>
            <person name="Sahin N."/>
            <person name="Tani A."/>
        </authorList>
    </citation>
    <scope>NUCLEOTIDE SEQUENCE</scope>
    <source>
        <strain evidence="11">DSM 14458</strain>
    </source>
</reference>
<reference evidence="11" key="2">
    <citation type="submission" date="2021-08" db="EMBL/GenBank/DDBJ databases">
        <authorList>
            <person name="Tani A."/>
            <person name="Ola A."/>
            <person name="Ogura Y."/>
            <person name="Katsura K."/>
            <person name="Hayashi T."/>
        </authorList>
    </citation>
    <scope>NUCLEOTIDE SEQUENCE</scope>
    <source>
        <strain evidence="11">DSM 14458</strain>
    </source>
</reference>
<evidence type="ECO:0000256" key="8">
    <source>
        <dbReference type="ARBA" id="ARBA00023316"/>
    </source>
</evidence>
<evidence type="ECO:0000256" key="2">
    <source>
        <dbReference type="ARBA" id="ARBA00005992"/>
    </source>
</evidence>
<dbReference type="RefSeq" id="WP_238308127.1">
    <property type="nucleotide sequence ID" value="NZ_BPRE01000008.1"/>
</dbReference>
<accession>A0ABQ4UVT6</accession>
<comment type="similarity">
    <text evidence="2">Belongs to the YkuD family.</text>
</comment>
<dbReference type="InterPro" id="IPR038063">
    <property type="entry name" value="Transpep_catalytic_dom"/>
</dbReference>
<evidence type="ECO:0000256" key="7">
    <source>
        <dbReference type="ARBA" id="ARBA00022984"/>
    </source>
</evidence>
<keyword evidence="8 9" id="KW-0961">Cell wall biogenesis/degradation</keyword>
<dbReference type="NCBIfam" id="TIGR01409">
    <property type="entry name" value="TAT_signal_seq"/>
    <property type="match status" value="1"/>
</dbReference>
<dbReference type="InterPro" id="IPR005490">
    <property type="entry name" value="LD_TPept_cat_dom"/>
</dbReference>
<dbReference type="InterPro" id="IPR050979">
    <property type="entry name" value="LD-transpeptidase"/>
</dbReference>
<dbReference type="PROSITE" id="PS52029">
    <property type="entry name" value="LD_TPASE"/>
    <property type="match status" value="1"/>
</dbReference>
<comment type="caution">
    <text evidence="9">Lacks conserved residue(s) required for the propagation of feature annotation.</text>
</comment>
<dbReference type="EMBL" id="BPRE01000008">
    <property type="protein sequence ID" value="GJE76290.1"/>
    <property type="molecule type" value="Genomic_DNA"/>
</dbReference>
<organism evidence="11 12">
    <name type="scientific">Methylorubrum suomiense</name>
    <dbReference type="NCBI Taxonomy" id="144191"/>
    <lineage>
        <taxon>Bacteria</taxon>
        <taxon>Pseudomonadati</taxon>
        <taxon>Pseudomonadota</taxon>
        <taxon>Alphaproteobacteria</taxon>
        <taxon>Hyphomicrobiales</taxon>
        <taxon>Methylobacteriaceae</taxon>
        <taxon>Methylorubrum</taxon>
    </lineage>
</organism>
<dbReference type="PANTHER" id="PTHR30582:SF24">
    <property type="entry name" value="L,D-TRANSPEPTIDASE ERFK_SRFK-RELATED"/>
    <property type="match status" value="1"/>
</dbReference>
<dbReference type="Proteomes" id="UP001055093">
    <property type="component" value="Unassembled WGS sequence"/>
</dbReference>